<keyword evidence="5" id="KW-1185">Reference proteome</keyword>
<evidence type="ECO:0000313" key="5">
    <source>
        <dbReference type="Proteomes" id="UP001164761"/>
    </source>
</evidence>
<keyword evidence="2" id="KW-0813">Transport</keyword>
<dbReference type="PANTHER" id="PTHR30290:SF9">
    <property type="entry name" value="OLIGOPEPTIDE-BINDING PROTEIN APPA"/>
    <property type="match status" value="1"/>
</dbReference>
<name>A0ABY6ZAK7_9BACL</name>
<comment type="similarity">
    <text evidence="1">Belongs to the bacterial solute-binding protein 5 family.</text>
</comment>
<dbReference type="EMBL" id="CP104067">
    <property type="protein sequence ID" value="WAH39872.1"/>
    <property type="molecule type" value="Genomic_DNA"/>
</dbReference>
<gene>
    <name evidence="4" type="ORF">NZD89_15845</name>
</gene>
<sequence>MNVVVTSPGKLIAQDLNKIGIQVNVQQVQYGAYMSQLSGHKFQLTIWFSQSGRTPYYLFNSLLGTNEQYNYEQFSDSTTDADLADFAKTTHQSKQMQGIYNVERTLASKLPVIPLVYGATWYEYNDSKYTGWPTADNPYETPAPGSWPAPEIVIMHLKPTK</sequence>
<dbReference type="Gene3D" id="3.10.105.10">
    <property type="entry name" value="Dipeptide-binding Protein, Domain 3"/>
    <property type="match status" value="1"/>
</dbReference>
<dbReference type="InterPro" id="IPR039424">
    <property type="entry name" value="SBP_5"/>
</dbReference>
<evidence type="ECO:0008006" key="6">
    <source>
        <dbReference type="Google" id="ProtNLM"/>
    </source>
</evidence>
<protein>
    <recommendedName>
        <fullName evidence="6">Solute-binding protein family 5 domain-containing protein</fullName>
    </recommendedName>
</protein>
<dbReference type="PANTHER" id="PTHR30290">
    <property type="entry name" value="PERIPLASMIC BINDING COMPONENT OF ABC TRANSPORTER"/>
    <property type="match status" value="1"/>
</dbReference>
<proteinExistence type="inferred from homology"/>
<accession>A0ABY6ZAK7</accession>
<evidence type="ECO:0000256" key="3">
    <source>
        <dbReference type="ARBA" id="ARBA00022729"/>
    </source>
</evidence>
<evidence type="ECO:0000256" key="1">
    <source>
        <dbReference type="ARBA" id="ARBA00005695"/>
    </source>
</evidence>
<dbReference type="Proteomes" id="UP001164761">
    <property type="component" value="Chromosome"/>
</dbReference>
<dbReference type="RefSeq" id="WP_268003770.1">
    <property type="nucleotide sequence ID" value="NZ_BSUT01000001.1"/>
</dbReference>
<dbReference type="SUPFAM" id="SSF53850">
    <property type="entry name" value="Periplasmic binding protein-like II"/>
    <property type="match status" value="1"/>
</dbReference>
<reference evidence="4" key="1">
    <citation type="submission" date="2022-08" db="EMBL/GenBank/DDBJ databases">
        <title>Alicyclobacillus fastidiosus DSM 17978, complete genome.</title>
        <authorList>
            <person name="Wang Q."/>
            <person name="Cai R."/>
            <person name="Wang Z."/>
        </authorList>
    </citation>
    <scope>NUCLEOTIDE SEQUENCE</scope>
    <source>
        <strain evidence="4">DSM 17978</strain>
    </source>
</reference>
<evidence type="ECO:0000313" key="4">
    <source>
        <dbReference type="EMBL" id="WAH39872.1"/>
    </source>
</evidence>
<dbReference type="Gene3D" id="3.40.190.10">
    <property type="entry name" value="Periplasmic binding protein-like II"/>
    <property type="match status" value="1"/>
</dbReference>
<keyword evidence="3" id="KW-0732">Signal</keyword>
<organism evidence="4 5">
    <name type="scientific">Alicyclobacillus fastidiosus</name>
    <dbReference type="NCBI Taxonomy" id="392011"/>
    <lineage>
        <taxon>Bacteria</taxon>
        <taxon>Bacillati</taxon>
        <taxon>Bacillota</taxon>
        <taxon>Bacilli</taxon>
        <taxon>Bacillales</taxon>
        <taxon>Alicyclobacillaceae</taxon>
        <taxon>Alicyclobacillus</taxon>
    </lineage>
</organism>
<evidence type="ECO:0000256" key="2">
    <source>
        <dbReference type="ARBA" id="ARBA00022448"/>
    </source>
</evidence>